<accession>A0A9P7Z3W4</accession>
<feature type="compositionally biased region" description="Polar residues" evidence="5">
    <location>
        <begin position="477"/>
        <end position="497"/>
    </location>
</feature>
<evidence type="ECO:0000256" key="4">
    <source>
        <dbReference type="PROSITE-ProRule" id="PRU00723"/>
    </source>
</evidence>
<dbReference type="Proteomes" id="UP000887226">
    <property type="component" value="Unassembled WGS sequence"/>
</dbReference>
<dbReference type="Pfam" id="PF00642">
    <property type="entry name" value="zf-CCCH"/>
    <property type="match status" value="1"/>
</dbReference>
<dbReference type="EMBL" id="MU253877">
    <property type="protein sequence ID" value="KAG9244882.1"/>
    <property type="molecule type" value="Genomic_DNA"/>
</dbReference>
<gene>
    <name evidence="7" type="ORF">BJ878DRAFT_541841</name>
</gene>
<keyword evidence="8" id="KW-1185">Reference proteome</keyword>
<evidence type="ECO:0000256" key="2">
    <source>
        <dbReference type="ARBA" id="ARBA00022771"/>
    </source>
</evidence>
<feature type="compositionally biased region" description="Low complexity" evidence="5">
    <location>
        <begin position="508"/>
        <end position="517"/>
    </location>
</feature>
<name>A0A9P7Z3W4_9HELO</name>
<reference evidence="7" key="1">
    <citation type="journal article" date="2021" name="IMA Fungus">
        <title>Genomic characterization of three marine fungi, including Emericellopsis atlantica sp. nov. with signatures of a generalist lifestyle and marine biomass degradation.</title>
        <authorList>
            <person name="Hagestad O.C."/>
            <person name="Hou L."/>
            <person name="Andersen J.H."/>
            <person name="Hansen E.H."/>
            <person name="Altermark B."/>
            <person name="Li C."/>
            <person name="Kuhnert E."/>
            <person name="Cox R.J."/>
            <person name="Crous P.W."/>
            <person name="Spatafora J.W."/>
            <person name="Lail K."/>
            <person name="Amirebrahimi M."/>
            <person name="Lipzen A."/>
            <person name="Pangilinan J."/>
            <person name="Andreopoulos W."/>
            <person name="Hayes R.D."/>
            <person name="Ng V."/>
            <person name="Grigoriev I.V."/>
            <person name="Jackson S.A."/>
            <person name="Sutton T.D.S."/>
            <person name="Dobson A.D.W."/>
            <person name="Rama T."/>
        </authorList>
    </citation>
    <scope>NUCLEOTIDE SEQUENCE</scope>
    <source>
        <strain evidence="7">TRa3180A</strain>
    </source>
</reference>
<dbReference type="GO" id="GO:0000209">
    <property type="term" value="P:protein polyubiquitination"/>
    <property type="evidence" value="ECO:0007669"/>
    <property type="project" value="InterPro"/>
</dbReference>
<dbReference type="PANTHER" id="PTHR11224:SF10">
    <property type="entry name" value="IP09428P-RELATED"/>
    <property type="match status" value="1"/>
</dbReference>
<keyword evidence="1 4" id="KW-0479">Metal-binding</keyword>
<dbReference type="InterPro" id="IPR045072">
    <property type="entry name" value="MKRN-like"/>
</dbReference>
<feature type="compositionally biased region" description="Polar residues" evidence="5">
    <location>
        <begin position="556"/>
        <end position="570"/>
    </location>
</feature>
<proteinExistence type="predicted"/>
<sequence>MISNGNGRMPQHQEFRHGSSGSLNIPVGTNGISSHGGGIGGGRYDQAKAPTTKQQNTSHVPCKFYRQGTCQAGNSCPFSHTLDSGNDNVCKYFAKGNCKFGPKCANAHILPNGVRVCYNSKGARMDIGNRILPNAYQRHGSGLANAFGGGPVSQSPYTPTGIPQYSHFGNSPDEYSMNAMATIDTTFPPQDTSYGSPRDDDRYAYGLSPGTQRGGLSVMDAPLPASFDSEGLSAYAHHAVGKGALATSAPTKFGLDSLLGHVGVSSDALKSLQASAFAEDNREQLSGIGSSPPNYPTEEYYGRRAMHSQRSARPRLMSSSLPQANQDWDVDFFEEDYVPLVLDDLLTQEEKARRGSRNATDEGRPNLQSGAGTPIGTPIKEIGTKFGSPSNASPSRWAPRPRNQAEDEKYTSRASAFGHVGSPLRNSTLHLGASPSARPTIKPSLSGDSSPYTSSPPRTGGISAISLALGRTRISRADSNGSESSLHPNRAISNSVGSGPRTVAERQISSGSIGSSGRFTTPIDEEPLFKMDGMDDDSEKKPEKRNSGGSWLYPVNKNNTNGNSVQSPGR</sequence>
<dbReference type="SUPFAM" id="SSF90229">
    <property type="entry name" value="CCCH zinc finger"/>
    <property type="match status" value="1"/>
</dbReference>
<dbReference type="PROSITE" id="PS50103">
    <property type="entry name" value="ZF_C3H1"/>
    <property type="match status" value="2"/>
</dbReference>
<feature type="region of interest" description="Disordered" evidence="5">
    <location>
        <begin position="351"/>
        <end position="462"/>
    </location>
</feature>
<feature type="region of interest" description="Disordered" evidence="5">
    <location>
        <begin position="1"/>
        <end position="53"/>
    </location>
</feature>
<feature type="domain" description="C3H1-type" evidence="6">
    <location>
        <begin position="56"/>
        <end position="83"/>
    </location>
</feature>
<dbReference type="PANTHER" id="PTHR11224">
    <property type="entry name" value="MAKORIN-RELATED"/>
    <property type="match status" value="1"/>
</dbReference>
<dbReference type="GO" id="GO:0008270">
    <property type="term" value="F:zinc ion binding"/>
    <property type="evidence" value="ECO:0007669"/>
    <property type="project" value="UniProtKB-KW"/>
</dbReference>
<feature type="region of interest" description="Disordered" evidence="5">
    <location>
        <begin position="476"/>
        <end position="570"/>
    </location>
</feature>
<feature type="zinc finger region" description="C3H1-type" evidence="4">
    <location>
        <begin position="56"/>
        <end position="83"/>
    </location>
</feature>
<dbReference type="Gene3D" id="4.10.1000.10">
    <property type="entry name" value="Zinc finger, CCCH-type"/>
    <property type="match status" value="1"/>
</dbReference>
<feature type="zinc finger region" description="C3H1-type" evidence="4">
    <location>
        <begin position="84"/>
        <end position="111"/>
    </location>
</feature>
<comment type="caution">
    <text evidence="7">The sequence shown here is derived from an EMBL/GenBank/DDBJ whole genome shotgun (WGS) entry which is preliminary data.</text>
</comment>
<dbReference type="InterPro" id="IPR000571">
    <property type="entry name" value="Znf_CCCH"/>
</dbReference>
<feature type="domain" description="C3H1-type" evidence="6">
    <location>
        <begin position="84"/>
        <end position="111"/>
    </location>
</feature>
<feature type="compositionally biased region" description="Polar residues" evidence="5">
    <location>
        <begin position="446"/>
        <end position="457"/>
    </location>
</feature>
<protein>
    <submittedName>
        <fullName evidence="7">Spindle poison sensitivity protein-like protein Scp3</fullName>
    </submittedName>
</protein>
<organism evidence="7 8">
    <name type="scientific">Calycina marina</name>
    <dbReference type="NCBI Taxonomy" id="1763456"/>
    <lineage>
        <taxon>Eukaryota</taxon>
        <taxon>Fungi</taxon>
        <taxon>Dikarya</taxon>
        <taxon>Ascomycota</taxon>
        <taxon>Pezizomycotina</taxon>
        <taxon>Leotiomycetes</taxon>
        <taxon>Helotiales</taxon>
        <taxon>Pezizellaceae</taxon>
        <taxon>Calycina</taxon>
    </lineage>
</organism>
<dbReference type="AlphaFoldDB" id="A0A9P7Z3W4"/>
<dbReference type="Pfam" id="PF14608">
    <property type="entry name" value="zf-CCCH_2"/>
    <property type="match status" value="1"/>
</dbReference>
<evidence type="ECO:0000313" key="7">
    <source>
        <dbReference type="EMBL" id="KAG9244882.1"/>
    </source>
</evidence>
<feature type="compositionally biased region" description="Basic and acidic residues" evidence="5">
    <location>
        <begin position="527"/>
        <end position="546"/>
    </location>
</feature>
<evidence type="ECO:0000313" key="8">
    <source>
        <dbReference type="Proteomes" id="UP000887226"/>
    </source>
</evidence>
<evidence type="ECO:0000256" key="3">
    <source>
        <dbReference type="ARBA" id="ARBA00022833"/>
    </source>
</evidence>
<keyword evidence="3 4" id="KW-0862">Zinc</keyword>
<dbReference type="GO" id="GO:0061630">
    <property type="term" value="F:ubiquitin protein ligase activity"/>
    <property type="evidence" value="ECO:0007669"/>
    <property type="project" value="InterPro"/>
</dbReference>
<dbReference type="SMART" id="SM00356">
    <property type="entry name" value="ZnF_C3H1"/>
    <property type="match status" value="2"/>
</dbReference>
<evidence type="ECO:0000256" key="5">
    <source>
        <dbReference type="SAM" id="MobiDB-lite"/>
    </source>
</evidence>
<evidence type="ECO:0000259" key="6">
    <source>
        <dbReference type="PROSITE" id="PS50103"/>
    </source>
</evidence>
<feature type="compositionally biased region" description="Gly residues" evidence="5">
    <location>
        <begin position="34"/>
        <end position="43"/>
    </location>
</feature>
<feature type="compositionally biased region" description="Basic and acidic residues" evidence="5">
    <location>
        <begin position="351"/>
        <end position="364"/>
    </location>
</feature>
<keyword evidence="2 4" id="KW-0863">Zinc-finger</keyword>
<dbReference type="OrthoDB" id="411372at2759"/>
<evidence type="ECO:0000256" key="1">
    <source>
        <dbReference type="ARBA" id="ARBA00022723"/>
    </source>
</evidence>
<dbReference type="InterPro" id="IPR036855">
    <property type="entry name" value="Znf_CCCH_sf"/>
</dbReference>